<sequence length="318" mass="34703">MGGGFLCLCWFRVLFWLVVCLSGPALGFRFPGNSGSPFVFAPSRRNLSTAVSDRGQTEEVPERAEVPPANPDLPGPDEPRQEEAGAPPPMATGTMCLRHPPPATSVSDLSAQDTDGLGWWPQEPEGGVKDPVFPEAPIDLEFFDVFIRATQNNEDTVPDEALEELARQIREKSAVSWDAPSLLSLETATRHDGESTKESESDLLDVLCTRDFLAADDLFESVIVGGEKSLRRAKVKALREGVPDGESREVLEKKAVFAHILAARATLQDRAGKVTAGLLSSWEALKMLKNLQGSSHPSTRFTEEVAKDTRRRYDQCGG</sequence>
<organism evidence="3">
    <name type="scientific">Chromera velia CCMP2878</name>
    <dbReference type="NCBI Taxonomy" id="1169474"/>
    <lineage>
        <taxon>Eukaryota</taxon>
        <taxon>Sar</taxon>
        <taxon>Alveolata</taxon>
        <taxon>Colpodellida</taxon>
        <taxon>Chromeraceae</taxon>
        <taxon>Chromera</taxon>
    </lineage>
</organism>
<evidence type="ECO:0000256" key="2">
    <source>
        <dbReference type="SAM" id="SignalP"/>
    </source>
</evidence>
<keyword evidence="2" id="KW-0732">Signal</keyword>
<feature type="region of interest" description="Disordered" evidence="1">
    <location>
        <begin position="49"/>
        <end position="89"/>
    </location>
</feature>
<evidence type="ECO:0000313" key="3">
    <source>
        <dbReference type="EMBL" id="CEM06917.1"/>
    </source>
</evidence>
<evidence type="ECO:0000256" key="1">
    <source>
        <dbReference type="SAM" id="MobiDB-lite"/>
    </source>
</evidence>
<evidence type="ECO:0008006" key="4">
    <source>
        <dbReference type="Google" id="ProtNLM"/>
    </source>
</evidence>
<feature type="signal peptide" evidence="2">
    <location>
        <begin position="1"/>
        <end position="27"/>
    </location>
</feature>
<feature type="region of interest" description="Disordered" evidence="1">
    <location>
        <begin position="293"/>
        <end position="318"/>
    </location>
</feature>
<dbReference type="EMBL" id="CDMZ01000111">
    <property type="protein sequence ID" value="CEM06917.1"/>
    <property type="molecule type" value="Genomic_DNA"/>
</dbReference>
<dbReference type="AlphaFoldDB" id="A0A0G4F517"/>
<gene>
    <name evidence="3" type="ORF">Cvel_158</name>
</gene>
<accession>A0A0G4F517</accession>
<name>A0A0G4F517_9ALVE</name>
<feature type="compositionally biased region" description="Basic and acidic residues" evidence="1">
    <location>
        <begin position="55"/>
        <end position="65"/>
    </location>
</feature>
<proteinExistence type="predicted"/>
<feature type="chain" id="PRO_5005188102" description="Transmembrane protein" evidence="2">
    <location>
        <begin position="28"/>
        <end position="318"/>
    </location>
</feature>
<protein>
    <recommendedName>
        <fullName evidence="4">Transmembrane protein</fullName>
    </recommendedName>
</protein>
<feature type="compositionally biased region" description="Basic and acidic residues" evidence="1">
    <location>
        <begin position="301"/>
        <end position="318"/>
    </location>
</feature>
<dbReference type="VEuPathDB" id="CryptoDB:Cvel_158"/>
<reference evidence="3" key="1">
    <citation type="submission" date="2014-11" db="EMBL/GenBank/DDBJ databases">
        <authorList>
            <person name="Otto D Thomas"/>
            <person name="Naeem Raeece"/>
        </authorList>
    </citation>
    <scope>NUCLEOTIDE SEQUENCE</scope>
</reference>